<organism evidence="8">
    <name type="scientific">freshwater metagenome</name>
    <dbReference type="NCBI Taxonomy" id="449393"/>
    <lineage>
        <taxon>unclassified sequences</taxon>
        <taxon>metagenomes</taxon>
        <taxon>ecological metagenomes</taxon>
    </lineage>
</organism>
<feature type="domain" description="RNA polymerase sigma-70 region 2" evidence="6">
    <location>
        <begin position="22"/>
        <end position="88"/>
    </location>
</feature>
<dbReference type="Gene3D" id="1.10.10.10">
    <property type="entry name" value="Winged helix-like DNA-binding domain superfamily/Winged helix DNA-binding domain"/>
    <property type="match status" value="1"/>
</dbReference>
<dbReference type="InterPro" id="IPR013325">
    <property type="entry name" value="RNA_pol_sigma_r2"/>
</dbReference>
<dbReference type="Pfam" id="PF04542">
    <property type="entry name" value="Sigma70_r2"/>
    <property type="match status" value="1"/>
</dbReference>
<sequence length="178" mass="19838">MTWVRPARDESGGDANANSYELFASLYPGLRRFAAVVGDADMDPDDLVQDALVATLDRHDLDEIRVPAAYLRQAILHQVANRRRRAGRWRRLIPRLVGDAARHDHYPSDLSDLDELSPLDRAVVFLIDVERFSSDEAAEHLGLTAVAVRKRASRARAQLRSTLQPGLTVVDPPPEEPA</sequence>
<keyword evidence="3" id="KW-0731">Sigma factor</keyword>
<dbReference type="GO" id="GO:0003677">
    <property type="term" value="F:DNA binding"/>
    <property type="evidence" value="ECO:0007669"/>
    <property type="project" value="UniProtKB-KW"/>
</dbReference>
<dbReference type="InterPro" id="IPR007627">
    <property type="entry name" value="RNA_pol_sigma70_r2"/>
</dbReference>
<dbReference type="InterPro" id="IPR039425">
    <property type="entry name" value="RNA_pol_sigma-70-like"/>
</dbReference>
<dbReference type="InterPro" id="IPR013249">
    <property type="entry name" value="RNA_pol_sigma70_r4_t2"/>
</dbReference>
<dbReference type="PANTHER" id="PTHR43133:SF8">
    <property type="entry name" value="RNA POLYMERASE SIGMA FACTOR HI_1459-RELATED"/>
    <property type="match status" value="1"/>
</dbReference>
<keyword evidence="4" id="KW-0238">DNA-binding</keyword>
<evidence type="ECO:0000256" key="5">
    <source>
        <dbReference type="ARBA" id="ARBA00023163"/>
    </source>
</evidence>
<name>A0A6J6GP03_9ZZZZ</name>
<evidence type="ECO:0000256" key="4">
    <source>
        <dbReference type="ARBA" id="ARBA00023125"/>
    </source>
</evidence>
<evidence type="ECO:0000256" key="2">
    <source>
        <dbReference type="ARBA" id="ARBA00023015"/>
    </source>
</evidence>
<dbReference type="PANTHER" id="PTHR43133">
    <property type="entry name" value="RNA POLYMERASE ECF-TYPE SIGMA FACTO"/>
    <property type="match status" value="1"/>
</dbReference>
<keyword evidence="2" id="KW-0805">Transcription regulation</keyword>
<dbReference type="CDD" id="cd06171">
    <property type="entry name" value="Sigma70_r4"/>
    <property type="match status" value="1"/>
</dbReference>
<dbReference type="SUPFAM" id="SSF88946">
    <property type="entry name" value="Sigma2 domain of RNA polymerase sigma factors"/>
    <property type="match status" value="1"/>
</dbReference>
<dbReference type="InterPro" id="IPR036388">
    <property type="entry name" value="WH-like_DNA-bd_sf"/>
</dbReference>
<evidence type="ECO:0000256" key="3">
    <source>
        <dbReference type="ARBA" id="ARBA00023082"/>
    </source>
</evidence>
<dbReference type="GO" id="GO:0006352">
    <property type="term" value="P:DNA-templated transcription initiation"/>
    <property type="evidence" value="ECO:0007669"/>
    <property type="project" value="InterPro"/>
</dbReference>
<reference evidence="8" key="1">
    <citation type="submission" date="2020-05" db="EMBL/GenBank/DDBJ databases">
        <authorList>
            <person name="Chiriac C."/>
            <person name="Salcher M."/>
            <person name="Ghai R."/>
            <person name="Kavagutti S V."/>
        </authorList>
    </citation>
    <scope>NUCLEOTIDE SEQUENCE</scope>
</reference>
<protein>
    <submittedName>
        <fullName evidence="8">Unannotated protein</fullName>
    </submittedName>
</protein>
<dbReference type="EMBL" id="CAEZSR010000295">
    <property type="protein sequence ID" value="CAB4598508.1"/>
    <property type="molecule type" value="Genomic_DNA"/>
</dbReference>
<dbReference type="GO" id="GO:0016987">
    <property type="term" value="F:sigma factor activity"/>
    <property type="evidence" value="ECO:0007669"/>
    <property type="project" value="UniProtKB-KW"/>
</dbReference>
<dbReference type="Pfam" id="PF08281">
    <property type="entry name" value="Sigma70_r4_2"/>
    <property type="match status" value="1"/>
</dbReference>
<dbReference type="SUPFAM" id="SSF88659">
    <property type="entry name" value="Sigma3 and sigma4 domains of RNA polymerase sigma factors"/>
    <property type="match status" value="1"/>
</dbReference>
<dbReference type="AlphaFoldDB" id="A0A6J6GP03"/>
<proteinExistence type="inferred from homology"/>
<accession>A0A6J6GP03</accession>
<evidence type="ECO:0000256" key="1">
    <source>
        <dbReference type="ARBA" id="ARBA00010641"/>
    </source>
</evidence>
<dbReference type="InterPro" id="IPR013324">
    <property type="entry name" value="RNA_pol_sigma_r3/r4-like"/>
</dbReference>
<evidence type="ECO:0000313" key="8">
    <source>
        <dbReference type="EMBL" id="CAB4598508.1"/>
    </source>
</evidence>
<evidence type="ECO:0000259" key="7">
    <source>
        <dbReference type="Pfam" id="PF08281"/>
    </source>
</evidence>
<comment type="similarity">
    <text evidence="1">Belongs to the sigma-70 factor family. ECF subfamily.</text>
</comment>
<keyword evidence="5" id="KW-0804">Transcription</keyword>
<gene>
    <name evidence="8" type="ORF">UFOPK1493_04159</name>
</gene>
<dbReference type="Gene3D" id="1.10.1740.10">
    <property type="match status" value="1"/>
</dbReference>
<feature type="domain" description="RNA polymerase sigma factor 70 region 4 type 2" evidence="7">
    <location>
        <begin position="113"/>
        <end position="159"/>
    </location>
</feature>
<evidence type="ECO:0000259" key="6">
    <source>
        <dbReference type="Pfam" id="PF04542"/>
    </source>
</evidence>